<reference evidence="2 3" key="1">
    <citation type="journal article" date="2018" name="Int. J. Syst. Evol. Microbiol.">
        <title>Parvibium lacunae gen. nov., sp. nov., a new member of the family Alcaligenaceae isolated from a freshwater pond.</title>
        <authorList>
            <person name="Chen W.M."/>
            <person name="Xie P.B."/>
            <person name="Hsu M.Y."/>
            <person name="Sheu S.Y."/>
        </authorList>
    </citation>
    <scope>NUCLEOTIDE SEQUENCE [LARGE SCALE GENOMIC DNA]</scope>
    <source>
        <strain evidence="2 3">KMB9</strain>
    </source>
</reference>
<feature type="compositionally biased region" description="Basic and acidic residues" evidence="1">
    <location>
        <begin position="43"/>
        <end position="85"/>
    </location>
</feature>
<sequence length="96" mass="11158">MLSIVCTGAVLAQTATPGIDKREANQERRIQQGEQSGALTNREAARLERREARLDRHQAKAEADGVVTRQERRELRREENRDSRAIYRQKHDRQHN</sequence>
<keyword evidence="3" id="KW-1185">Reference proteome</keyword>
<feature type="region of interest" description="Disordered" evidence="1">
    <location>
        <begin position="19"/>
        <end position="96"/>
    </location>
</feature>
<feature type="compositionally biased region" description="Basic and acidic residues" evidence="1">
    <location>
        <begin position="19"/>
        <end position="31"/>
    </location>
</feature>
<comment type="caution">
    <text evidence="2">The sequence shown here is derived from an EMBL/GenBank/DDBJ whole genome shotgun (WGS) entry which is preliminary data.</text>
</comment>
<dbReference type="OrthoDB" id="121460at2"/>
<name>A0A368L573_9BURK</name>
<dbReference type="AlphaFoldDB" id="A0A368L573"/>
<proteinExistence type="predicted"/>
<feature type="compositionally biased region" description="Basic residues" evidence="1">
    <location>
        <begin position="87"/>
        <end position="96"/>
    </location>
</feature>
<gene>
    <name evidence="2" type="ORF">DU000_06540</name>
</gene>
<dbReference type="EMBL" id="QPGB01000002">
    <property type="protein sequence ID" value="RCS58708.1"/>
    <property type="molecule type" value="Genomic_DNA"/>
</dbReference>
<protein>
    <submittedName>
        <fullName evidence="2">Uncharacterized protein</fullName>
    </submittedName>
</protein>
<organism evidence="2 3">
    <name type="scientific">Parvibium lacunae</name>
    <dbReference type="NCBI Taxonomy" id="1888893"/>
    <lineage>
        <taxon>Bacteria</taxon>
        <taxon>Pseudomonadati</taxon>
        <taxon>Pseudomonadota</taxon>
        <taxon>Betaproteobacteria</taxon>
        <taxon>Burkholderiales</taxon>
        <taxon>Alcaligenaceae</taxon>
        <taxon>Parvibium</taxon>
    </lineage>
</organism>
<evidence type="ECO:0000313" key="2">
    <source>
        <dbReference type="EMBL" id="RCS58708.1"/>
    </source>
</evidence>
<evidence type="ECO:0000256" key="1">
    <source>
        <dbReference type="SAM" id="MobiDB-lite"/>
    </source>
</evidence>
<evidence type="ECO:0000313" key="3">
    <source>
        <dbReference type="Proteomes" id="UP000252357"/>
    </source>
</evidence>
<accession>A0A368L573</accession>
<dbReference type="Proteomes" id="UP000252357">
    <property type="component" value="Unassembled WGS sequence"/>
</dbReference>